<dbReference type="Proteomes" id="UP000605603">
    <property type="component" value="Unassembled WGS sequence"/>
</dbReference>
<feature type="chain" id="PRO_5045404942" evidence="1">
    <location>
        <begin position="22"/>
        <end position="184"/>
    </location>
</feature>
<protein>
    <submittedName>
        <fullName evidence="3">Fimbrial protein</fullName>
    </submittedName>
</protein>
<accession>A0ABR8T6U1</accession>
<keyword evidence="4" id="KW-1185">Reference proteome</keyword>
<dbReference type="EMBL" id="JACSQI010000001">
    <property type="protein sequence ID" value="MBD7971482.1"/>
    <property type="molecule type" value="Genomic_DNA"/>
</dbReference>
<evidence type="ECO:0000259" key="2">
    <source>
        <dbReference type="Pfam" id="PF00419"/>
    </source>
</evidence>
<feature type="domain" description="Fimbrial-type adhesion" evidence="2">
    <location>
        <begin position="54"/>
        <end position="184"/>
    </location>
</feature>
<sequence>MKRILIAIPLLSFCLPQAVQAENIDVDFIATVTETTCTIKIAKDTVDITDDGGDQYSLIIPDVGLDKLVNLNAAAETTFKLVASGCSAGIGTITTRISGTSISGNLIKNEATATPVASNIGMGIKRKSTNGENYLAVDGTTGFNWTSAEITNGLPMTVALRETTAGQGQIGNFRAKATFSFTYQ</sequence>
<dbReference type="InterPro" id="IPR050263">
    <property type="entry name" value="Bact_Fimbrial_Adh_Pro"/>
</dbReference>
<evidence type="ECO:0000313" key="4">
    <source>
        <dbReference type="Proteomes" id="UP000605603"/>
    </source>
</evidence>
<dbReference type="InterPro" id="IPR036937">
    <property type="entry name" value="Adhesion_dom_fimbrial_sf"/>
</dbReference>
<comment type="caution">
    <text evidence="3">The sequence shown here is derived from an EMBL/GenBank/DDBJ whole genome shotgun (WGS) entry which is preliminary data.</text>
</comment>
<proteinExistence type="predicted"/>
<dbReference type="Pfam" id="PF00419">
    <property type="entry name" value="Fimbrial"/>
    <property type="match status" value="1"/>
</dbReference>
<reference evidence="3 4" key="1">
    <citation type="submission" date="2020-08" db="EMBL/GenBank/DDBJ databases">
        <title>A Genomic Blueprint of the Chicken Gut Microbiome.</title>
        <authorList>
            <person name="Gilroy R."/>
            <person name="Ravi A."/>
            <person name="Getino M."/>
            <person name="Pursley I."/>
            <person name="Horton D.L."/>
            <person name="Alikhan N.-F."/>
            <person name="Baker D."/>
            <person name="Gharbi K."/>
            <person name="Hall N."/>
            <person name="Watson M."/>
            <person name="Adriaenssens E.M."/>
            <person name="Foster-Nyarko E."/>
            <person name="Jarju S."/>
            <person name="Secka A."/>
            <person name="Antonio M."/>
            <person name="Oren A."/>
            <person name="Chaudhuri R."/>
            <person name="La Ragione R.M."/>
            <person name="Hildebrand F."/>
            <person name="Pallen M.J."/>
        </authorList>
    </citation>
    <scope>NUCLEOTIDE SEQUENCE [LARGE SCALE GENOMIC DNA]</scope>
    <source>
        <strain evidence="3 4">Sa2BVA5</strain>
    </source>
</reference>
<organism evidence="3 4">
    <name type="scientific">Escherichia whittamii</name>
    <dbReference type="NCBI Taxonomy" id="2762229"/>
    <lineage>
        <taxon>Bacteria</taxon>
        <taxon>Pseudomonadati</taxon>
        <taxon>Pseudomonadota</taxon>
        <taxon>Gammaproteobacteria</taxon>
        <taxon>Enterobacterales</taxon>
        <taxon>Enterobacteriaceae</taxon>
        <taxon>Escherichia</taxon>
    </lineage>
</organism>
<feature type="signal peptide" evidence="1">
    <location>
        <begin position="1"/>
        <end position="21"/>
    </location>
</feature>
<keyword evidence="1" id="KW-0732">Signal</keyword>
<dbReference type="PANTHER" id="PTHR33420">
    <property type="entry name" value="FIMBRIAL SUBUNIT ELFA-RELATED"/>
    <property type="match status" value="1"/>
</dbReference>
<evidence type="ECO:0000256" key="1">
    <source>
        <dbReference type="SAM" id="SignalP"/>
    </source>
</evidence>
<evidence type="ECO:0000313" key="3">
    <source>
        <dbReference type="EMBL" id="MBD7971482.1"/>
    </source>
</evidence>
<name>A0ABR8T6U1_9ESCH</name>
<dbReference type="PANTHER" id="PTHR33420:SF33">
    <property type="entry name" value="MINOR FIMBRIAL SUBUNIT"/>
    <property type="match status" value="1"/>
</dbReference>
<gene>
    <name evidence="3" type="ORF">H9644_00320</name>
</gene>
<dbReference type="RefSeq" id="WP_191772630.1">
    <property type="nucleotide sequence ID" value="NZ_JACSQI010000001.1"/>
</dbReference>
<dbReference type="SUPFAM" id="SSF49401">
    <property type="entry name" value="Bacterial adhesins"/>
    <property type="match status" value="1"/>
</dbReference>
<dbReference type="Gene3D" id="2.60.40.1090">
    <property type="entry name" value="Fimbrial-type adhesion domain"/>
    <property type="match status" value="1"/>
</dbReference>
<dbReference type="InterPro" id="IPR008966">
    <property type="entry name" value="Adhesion_dom_sf"/>
</dbReference>
<dbReference type="InterPro" id="IPR000259">
    <property type="entry name" value="Adhesion_dom_fimbrial"/>
</dbReference>